<proteinExistence type="predicted"/>
<dbReference type="RefSeq" id="WP_054967351.1">
    <property type="nucleotide sequence ID" value="NZ_LJCO01000008.1"/>
</dbReference>
<evidence type="ECO:0000256" key="1">
    <source>
        <dbReference type="SAM" id="Phobius"/>
    </source>
</evidence>
<dbReference type="AlphaFoldDB" id="A0A0P9CJY9"/>
<sequence>MCSRAECQRLVGQYVRFQSPYGYHEGIIERVSGNRAVVMSPRKYIPVQFASESIDSDAEQRLDLALAWGGYGRGYGGYGAGYGGGGWGYGWGRWAVSFLVIYALWGLLW</sequence>
<keyword evidence="1" id="KW-0472">Membrane</keyword>
<dbReference type="OrthoDB" id="2376432at2"/>
<dbReference type="STRING" id="471514.AN477_01200"/>
<dbReference type="EMBL" id="LJCO01000008">
    <property type="protein sequence ID" value="KPV45575.1"/>
    <property type="molecule type" value="Genomic_DNA"/>
</dbReference>
<keyword evidence="1" id="KW-1133">Transmembrane helix</keyword>
<protein>
    <submittedName>
        <fullName evidence="2">Uncharacterized protein</fullName>
    </submittedName>
</protein>
<gene>
    <name evidence="2" type="ORF">AN477_01200</name>
</gene>
<organism evidence="2 3">
    <name type="scientific">Alicyclobacillus ferrooxydans</name>
    <dbReference type="NCBI Taxonomy" id="471514"/>
    <lineage>
        <taxon>Bacteria</taxon>
        <taxon>Bacillati</taxon>
        <taxon>Bacillota</taxon>
        <taxon>Bacilli</taxon>
        <taxon>Bacillales</taxon>
        <taxon>Alicyclobacillaceae</taxon>
        <taxon>Alicyclobacillus</taxon>
    </lineage>
</organism>
<evidence type="ECO:0000313" key="2">
    <source>
        <dbReference type="EMBL" id="KPV45575.1"/>
    </source>
</evidence>
<keyword evidence="3" id="KW-1185">Reference proteome</keyword>
<keyword evidence="1" id="KW-0812">Transmembrane</keyword>
<evidence type="ECO:0000313" key="3">
    <source>
        <dbReference type="Proteomes" id="UP000050482"/>
    </source>
</evidence>
<comment type="caution">
    <text evidence="2">The sequence shown here is derived from an EMBL/GenBank/DDBJ whole genome shotgun (WGS) entry which is preliminary data.</text>
</comment>
<reference evidence="2 3" key="1">
    <citation type="submission" date="2015-09" db="EMBL/GenBank/DDBJ databases">
        <title>Draft genome sequence of Alicyclobacillus ferrooxydans DSM 22381.</title>
        <authorList>
            <person name="Hemp J."/>
        </authorList>
    </citation>
    <scope>NUCLEOTIDE SEQUENCE [LARGE SCALE GENOMIC DNA]</scope>
    <source>
        <strain evidence="2 3">TC-34</strain>
    </source>
</reference>
<feature type="transmembrane region" description="Helical" evidence="1">
    <location>
        <begin position="91"/>
        <end position="108"/>
    </location>
</feature>
<accession>A0A0P9CJY9</accession>
<dbReference type="Proteomes" id="UP000050482">
    <property type="component" value="Unassembled WGS sequence"/>
</dbReference>
<name>A0A0P9CJY9_9BACL</name>
<dbReference type="PATRIC" id="fig|471514.4.peg.222"/>